<organism evidence="1 2">
    <name type="scientific">Ligilactobacillus salivarius</name>
    <dbReference type="NCBI Taxonomy" id="1624"/>
    <lineage>
        <taxon>Bacteria</taxon>
        <taxon>Bacillati</taxon>
        <taxon>Bacillota</taxon>
        <taxon>Bacilli</taxon>
        <taxon>Lactobacillales</taxon>
        <taxon>Lactobacillaceae</taxon>
        <taxon>Ligilactobacillus</taxon>
    </lineage>
</organism>
<proteinExistence type="predicted"/>
<accession>A0A1V9QUG0</accession>
<protein>
    <submittedName>
        <fullName evidence="1">Uncharacterized protein</fullName>
    </submittedName>
</protein>
<name>A0A1V9QUG0_9LACO</name>
<dbReference type="AlphaFoldDB" id="A0A1V9QUG0"/>
<evidence type="ECO:0000313" key="2">
    <source>
        <dbReference type="Proteomes" id="UP000192638"/>
    </source>
</evidence>
<evidence type="ECO:0000313" key="1">
    <source>
        <dbReference type="EMBL" id="OQQ84478.1"/>
    </source>
</evidence>
<gene>
    <name evidence="1" type="ORF">B6U60_04045</name>
</gene>
<comment type="caution">
    <text evidence="1">The sequence shown here is derived from an EMBL/GenBank/DDBJ whole genome shotgun (WGS) entry which is preliminary data.</text>
</comment>
<dbReference type="EMBL" id="NBEB01000040">
    <property type="protein sequence ID" value="OQQ84478.1"/>
    <property type="molecule type" value="Genomic_DNA"/>
</dbReference>
<sequence length="93" mass="11283">MGKAYFDVEDIYGNGHREVETIREIDNTVLVFDVDDHETYTIRKEDVGMKLNRPAIRREKFNLSQNKRIWRNRQKELKDIRYKYARKVYSGIE</sequence>
<dbReference type="RefSeq" id="WP_081530461.1">
    <property type="nucleotide sequence ID" value="NZ_NBEB01000040.1"/>
</dbReference>
<dbReference type="Proteomes" id="UP000192638">
    <property type="component" value="Unassembled WGS sequence"/>
</dbReference>
<reference evidence="1 2" key="1">
    <citation type="submission" date="2017-03" db="EMBL/GenBank/DDBJ databases">
        <title>Phylogenomics and comparative genomics of Lactobacillus salivarius, a mammalian gut commensal.</title>
        <authorList>
            <person name="Harris H.M."/>
        </authorList>
    </citation>
    <scope>NUCLEOTIDE SEQUENCE [LARGE SCALE GENOMIC DNA]</scope>
    <source>
        <strain evidence="1 2">LMG 14477</strain>
    </source>
</reference>